<dbReference type="AlphaFoldDB" id="A0A167VZF0"/>
<protein>
    <submittedName>
        <fullName evidence="2">Uncharacterized protein</fullName>
    </submittedName>
</protein>
<evidence type="ECO:0000313" key="2">
    <source>
        <dbReference type="EMBL" id="KZP05532.1"/>
    </source>
</evidence>
<dbReference type="Proteomes" id="UP000076532">
    <property type="component" value="Unassembled WGS sequence"/>
</dbReference>
<sequence>MEMGWPMAAMYLLGNPDHYTSHDFVCCYWKNYTRWVTAQWEPNTKVADNGDDELDPDRVLMRKCGNCYIAYSVVDDYRCRPVEYADVPLHTWV</sequence>
<feature type="non-terminal residue" evidence="2">
    <location>
        <position position="93"/>
    </location>
</feature>
<accession>A0A167VZF0</accession>
<name>A0A167VZF0_9AGAM</name>
<dbReference type="EMBL" id="KV417833">
    <property type="protein sequence ID" value="KZP05532.1"/>
    <property type="molecule type" value="Genomic_DNA"/>
</dbReference>
<keyword evidence="3" id="KW-1185">Reference proteome</keyword>
<dbReference type="EMBL" id="KV418157">
    <property type="protein sequence ID" value="KZP03129.1"/>
    <property type="molecule type" value="Genomic_DNA"/>
</dbReference>
<gene>
    <name evidence="2" type="ORF">FIBSPDRAFT_665770</name>
    <name evidence="1" type="ORF">FIBSPDRAFT_688546</name>
</gene>
<reference evidence="2 3" key="1">
    <citation type="journal article" date="2016" name="Mol. Biol. Evol.">
        <title>Comparative Genomics of Early-Diverging Mushroom-Forming Fungi Provides Insights into the Origins of Lignocellulose Decay Capabilities.</title>
        <authorList>
            <person name="Nagy L.G."/>
            <person name="Riley R."/>
            <person name="Tritt A."/>
            <person name="Adam C."/>
            <person name="Daum C."/>
            <person name="Floudas D."/>
            <person name="Sun H."/>
            <person name="Yadav J.S."/>
            <person name="Pangilinan J."/>
            <person name="Larsson K.H."/>
            <person name="Matsuura K."/>
            <person name="Barry K."/>
            <person name="Labutti K."/>
            <person name="Kuo R."/>
            <person name="Ohm R.A."/>
            <person name="Bhattacharya S.S."/>
            <person name="Shirouzu T."/>
            <person name="Yoshinaga Y."/>
            <person name="Martin F.M."/>
            <person name="Grigoriev I.V."/>
            <person name="Hibbett D.S."/>
        </authorList>
    </citation>
    <scope>NUCLEOTIDE SEQUENCE [LARGE SCALE GENOMIC DNA]</scope>
    <source>
        <strain evidence="2 3">CBS 109695</strain>
    </source>
</reference>
<dbReference type="OrthoDB" id="3259294at2759"/>
<dbReference type="STRING" id="436010.A0A167VZF0"/>
<evidence type="ECO:0000313" key="1">
    <source>
        <dbReference type="EMBL" id="KZP03129.1"/>
    </source>
</evidence>
<proteinExistence type="predicted"/>
<organism evidence="2 3">
    <name type="scientific">Athelia psychrophila</name>
    <dbReference type="NCBI Taxonomy" id="1759441"/>
    <lineage>
        <taxon>Eukaryota</taxon>
        <taxon>Fungi</taxon>
        <taxon>Dikarya</taxon>
        <taxon>Basidiomycota</taxon>
        <taxon>Agaricomycotina</taxon>
        <taxon>Agaricomycetes</taxon>
        <taxon>Agaricomycetidae</taxon>
        <taxon>Atheliales</taxon>
        <taxon>Atheliaceae</taxon>
        <taxon>Athelia</taxon>
    </lineage>
</organism>
<evidence type="ECO:0000313" key="3">
    <source>
        <dbReference type="Proteomes" id="UP000076532"/>
    </source>
</evidence>